<dbReference type="Proteomes" id="UP000244855">
    <property type="component" value="Unassembled WGS sequence"/>
</dbReference>
<keyword evidence="3" id="KW-1185">Reference proteome</keyword>
<feature type="compositionally biased region" description="Polar residues" evidence="1">
    <location>
        <begin position="135"/>
        <end position="153"/>
    </location>
</feature>
<protein>
    <submittedName>
        <fullName evidence="2">Uncharacterized protein</fullName>
    </submittedName>
</protein>
<dbReference type="AlphaFoldDB" id="A0A2V1DLH3"/>
<gene>
    <name evidence="2" type="ORF">DM02DRAFT_630047</name>
</gene>
<dbReference type="OrthoDB" id="10533570at2759"/>
<reference evidence="2 3" key="1">
    <citation type="journal article" date="2018" name="Sci. Rep.">
        <title>Comparative genomics provides insights into the lifestyle and reveals functional heterogeneity of dark septate endophytic fungi.</title>
        <authorList>
            <person name="Knapp D.G."/>
            <person name="Nemeth J.B."/>
            <person name="Barry K."/>
            <person name="Hainaut M."/>
            <person name="Henrissat B."/>
            <person name="Johnson J."/>
            <person name="Kuo A."/>
            <person name="Lim J.H.P."/>
            <person name="Lipzen A."/>
            <person name="Nolan M."/>
            <person name="Ohm R.A."/>
            <person name="Tamas L."/>
            <person name="Grigoriev I.V."/>
            <person name="Spatafora J.W."/>
            <person name="Nagy L.G."/>
            <person name="Kovacs G.M."/>
        </authorList>
    </citation>
    <scope>NUCLEOTIDE SEQUENCE [LARGE SCALE GENOMIC DNA]</scope>
    <source>
        <strain evidence="2 3">DSE2036</strain>
    </source>
</reference>
<accession>A0A2V1DLH3</accession>
<name>A0A2V1DLH3_9PLEO</name>
<organism evidence="2 3">
    <name type="scientific">Periconia macrospinosa</name>
    <dbReference type="NCBI Taxonomy" id="97972"/>
    <lineage>
        <taxon>Eukaryota</taxon>
        <taxon>Fungi</taxon>
        <taxon>Dikarya</taxon>
        <taxon>Ascomycota</taxon>
        <taxon>Pezizomycotina</taxon>
        <taxon>Dothideomycetes</taxon>
        <taxon>Pleosporomycetidae</taxon>
        <taxon>Pleosporales</taxon>
        <taxon>Massarineae</taxon>
        <taxon>Periconiaceae</taxon>
        <taxon>Periconia</taxon>
    </lineage>
</organism>
<feature type="region of interest" description="Disordered" evidence="1">
    <location>
        <begin position="132"/>
        <end position="154"/>
    </location>
</feature>
<proteinExistence type="predicted"/>
<sequence>MSTFSLFEIRLRDLVHVIYNADNLNMTPGWRKDLDSEAEEYWYKAVSDATMPKVKEILSKEDGTPPTIADIQGLDVIPQDKFTPGVYFGFSVPSDTSTYKNSICYTGSVTGVGWGLTKRVAQHLDPEYRRKELVKNSSQNTARGPTKNSSTLDPTWLRQFEQKLRVIQMTTPH</sequence>
<evidence type="ECO:0000313" key="2">
    <source>
        <dbReference type="EMBL" id="PVH98691.1"/>
    </source>
</evidence>
<dbReference type="EMBL" id="KZ805408">
    <property type="protein sequence ID" value="PVH98691.1"/>
    <property type="molecule type" value="Genomic_DNA"/>
</dbReference>
<evidence type="ECO:0000313" key="3">
    <source>
        <dbReference type="Proteomes" id="UP000244855"/>
    </source>
</evidence>
<evidence type="ECO:0000256" key="1">
    <source>
        <dbReference type="SAM" id="MobiDB-lite"/>
    </source>
</evidence>